<dbReference type="InterPro" id="IPR051207">
    <property type="entry name" value="ComplexI_NDUFA9_subunit"/>
</dbReference>
<dbReference type="EMBL" id="JBGBPQ010000020">
    <property type="protein sequence ID" value="KAL1504041.1"/>
    <property type="molecule type" value="Genomic_DNA"/>
</dbReference>
<feature type="domain" description="NAD-dependent epimerase/dehydratase" evidence="2">
    <location>
        <begin position="42"/>
        <end position="164"/>
    </location>
</feature>
<sequence length="298" mass="30682">MHTSLLLFVATALPLCEALRLMPPQNSLRVKSPIMQGGAATVTVIGGSGFVGSRVCERLVAAGCAVTSVSKSGKVPEWCAGEAWSQSVSWRSNNLVRGPREDLEKAIGKPDAIVSCVGSIGFDTQGLLLGNGKANEEVAKAAKKAGVKRFVYVSVSEEVAEAASDILPGYFTGKSIAEQAILDAVGPSGAYFIKPSFIYGGDGFGVFPPRVSTQYGAGVEGLLSNNAIQKVADVLPGFAGLLKVALRPPVSVHAVAACCVRAALGLIEPGTFEGTANINLAADLPQPEAKLEEGANVG</sequence>
<dbReference type="Gene3D" id="3.40.50.720">
    <property type="entry name" value="NAD(P)-binding Rossmann-like Domain"/>
    <property type="match status" value="1"/>
</dbReference>
<feature type="signal peptide" evidence="1">
    <location>
        <begin position="1"/>
        <end position="18"/>
    </location>
</feature>
<name>A0AB34IRJ6_PRYPA</name>
<dbReference type="GO" id="GO:0044877">
    <property type="term" value="F:protein-containing complex binding"/>
    <property type="evidence" value="ECO:0007669"/>
    <property type="project" value="TreeGrafter"/>
</dbReference>
<dbReference type="InterPro" id="IPR001509">
    <property type="entry name" value="Epimerase_deHydtase"/>
</dbReference>
<dbReference type="Proteomes" id="UP001515480">
    <property type="component" value="Unassembled WGS sequence"/>
</dbReference>
<evidence type="ECO:0000313" key="3">
    <source>
        <dbReference type="EMBL" id="KAL1504041.1"/>
    </source>
</evidence>
<dbReference type="PANTHER" id="PTHR12126">
    <property type="entry name" value="NADH-UBIQUINONE OXIDOREDUCTASE 39 KDA SUBUNIT-RELATED"/>
    <property type="match status" value="1"/>
</dbReference>
<reference evidence="3 4" key="1">
    <citation type="journal article" date="2024" name="Science">
        <title>Giant polyketide synthase enzymes in the biosynthesis of giant marine polyether toxins.</title>
        <authorList>
            <person name="Fallon T.R."/>
            <person name="Shende V.V."/>
            <person name="Wierzbicki I.H."/>
            <person name="Pendleton A.L."/>
            <person name="Watervoot N.F."/>
            <person name="Auber R.P."/>
            <person name="Gonzalez D.J."/>
            <person name="Wisecaver J.H."/>
            <person name="Moore B.S."/>
        </authorList>
    </citation>
    <scope>NUCLEOTIDE SEQUENCE [LARGE SCALE GENOMIC DNA]</scope>
    <source>
        <strain evidence="3 4">12B1</strain>
    </source>
</reference>
<feature type="chain" id="PRO_5044339071" description="NAD-dependent epimerase/dehydratase domain-containing protein" evidence="1">
    <location>
        <begin position="19"/>
        <end position="298"/>
    </location>
</feature>
<protein>
    <recommendedName>
        <fullName evidence="2">NAD-dependent epimerase/dehydratase domain-containing protein</fullName>
    </recommendedName>
</protein>
<comment type="caution">
    <text evidence="3">The sequence shown here is derived from an EMBL/GenBank/DDBJ whole genome shotgun (WGS) entry which is preliminary data.</text>
</comment>
<evidence type="ECO:0000256" key="1">
    <source>
        <dbReference type="SAM" id="SignalP"/>
    </source>
</evidence>
<evidence type="ECO:0000259" key="2">
    <source>
        <dbReference type="Pfam" id="PF01370"/>
    </source>
</evidence>
<dbReference type="AlphaFoldDB" id="A0AB34IRJ6"/>
<dbReference type="SUPFAM" id="SSF51735">
    <property type="entry name" value="NAD(P)-binding Rossmann-fold domains"/>
    <property type="match status" value="1"/>
</dbReference>
<keyword evidence="1" id="KW-0732">Signal</keyword>
<keyword evidence="4" id="KW-1185">Reference proteome</keyword>
<dbReference type="PANTHER" id="PTHR12126:SF16">
    <property type="entry name" value="MIOREX COMPLEX COMPONENT 2"/>
    <property type="match status" value="1"/>
</dbReference>
<dbReference type="Pfam" id="PF01370">
    <property type="entry name" value="Epimerase"/>
    <property type="match status" value="1"/>
</dbReference>
<evidence type="ECO:0000313" key="4">
    <source>
        <dbReference type="Proteomes" id="UP001515480"/>
    </source>
</evidence>
<dbReference type="GO" id="GO:0005739">
    <property type="term" value="C:mitochondrion"/>
    <property type="evidence" value="ECO:0007669"/>
    <property type="project" value="TreeGrafter"/>
</dbReference>
<proteinExistence type="predicted"/>
<dbReference type="InterPro" id="IPR036291">
    <property type="entry name" value="NAD(P)-bd_dom_sf"/>
</dbReference>
<gene>
    <name evidence="3" type="ORF">AB1Y20_010452</name>
</gene>
<organism evidence="3 4">
    <name type="scientific">Prymnesium parvum</name>
    <name type="common">Toxic golden alga</name>
    <dbReference type="NCBI Taxonomy" id="97485"/>
    <lineage>
        <taxon>Eukaryota</taxon>
        <taxon>Haptista</taxon>
        <taxon>Haptophyta</taxon>
        <taxon>Prymnesiophyceae</taxon>
        <taxon>Prymnesiales</taxon>
        <taxon>Prymnesiaceae</taxon>
        <taxon>Prymnesium</taxon>
    </lineage>
</organism>
<accession>A0AB34IRJ6</accession>